<comment type="pathway">
    <text evidence="3">Amino-acid biosynthesis; L-threonine biosynthesis; L-threonine from L-aspartate: step 5/5.</text>
</comment>
<feature type="domain" description="Tryptophan synthase beta chain-like PALP" evidence="13">
    <location>
        <begin position="101"/>
        <end position="419"/>
    </location>
</feature>
<gene>
    <name evidence="15" type="ORF">HXK24_05365</name>
</gene>
<evidence type="ECO:0000313" key="16">
    <source>
        <dbReference type="Proteomes" id="UP000787322"/>
    </source>
</evidence>
<evidence type="ECO:0000259" key="13">
    <source>
        <dbReference type="Pfam" id="PF00291"/>
    </source>
</evidence>
<evidence type="ECO:0000256" key="1">
    <source>
        <dbReference type="ARBA" id="ARBA00001933"/>
    </source>
</evidence>
<dbReference type="GO" id="GO:0030170">
    <property type="term" value="F:pyridoxal phosphate binding"/>
    <property type="evidence" value="ECO:0007669"/>
    <property type="project" value="InterPro"/>
</dbReference>
<dbReference type="EC" id="4.2.3.1" evidence="5 11"/>
<evidence type="ECO:0000256" key="10">
    <source>
        <dbReference type="ARBA" id="ARBA00049144"/>
    </source>
</evidence>
<dbReference type="Gene3D" id="3.90.1380.10">
    <property type="entry name" value="Threonine synthase, N-terminal domain"/>
    <property type="match status" value="1"/>
</dbReference>
<dbReference type="Proteomes" id="UP000787322">
    <property type="component" value="Unassembled WGS sequence"/>
</dbReference>
<dbReference type="InterPro" id="IPR001926">
    <property type="entry name" value="TrpB-like_PALP"/>
</dbReference>
<evidence type="ECO:0000256" key="5">
    <source>
        <dbReference type="ARBA" id="ARBA00013028"/>
    </source>
</evidence>
<evidence type="ECO:0000313" key="15">
    <source>
        <dbReference type="EMBL" id="MBF4803228.1"/>
    </source>
</evidence>
<proteinExistence type="inferred from homology"/>
<protein>
    <recommendedName>
        <fullName evidence="6 11">Threonine synthase</fullName>
        <ecNumber evidence="5 11">4.2.3.1</ecNumber>
    </recommendedName>
</protein>
<comment type="caution">
    <text evidence="15">The sequence shown here is derived from an EMBL/GenBank/DDBJ whole genome shotgun (WGS) entry which is preliminary data.</text>
</comment>
<reference evidence="15" key="1">
    <citation type="submission" date="2020-04" db="EMBL/GenBank/DDBJ databases">
        <title>Deep metagenomics examines the oral microbiome during advanced dental caries in children, revealing novel taxa and co-occurrences with host molecules.</title>
        <authorList>
            <person name="Baker J.L."/>
            <person name="Morton J.T."/>
            <person name="Dinis M."/>
            <person name="Alvarez R."/>
            <person name="Tran N.C."/>
            <person name="Knight R."/>
            <person name="Edlund A."/>
        </authorList>
    </citation>
    <scope>NUCLEOTIDE SEQUENCE</scope>
    <source>
        <strain evidence="15">JCVI_3_bin.11</strain>
    </source>
</reference>
<dbReference type="EMBL" id="JABZGU010000137">
    <property type="protein sequence ID" value="MBF4803228.1"/>
    <property type="molecule type" value="Genomic_DNA"/>
</dbReference>
<dbReference type="InterPro" id="IPR036052">
    <property type="entry name" value="TrpB-like_PALP_sf"/>
</dbReference>
<dbReference type="CDD" id="cd01560">
    <property type="entry name" value="Thr-synth_2"/>
    <property type="match status" value="1"/>
</dbReference>
<dbReference type="PANTHER" id="PTHR43515:SF1">
    <property type="entry name" value="THREONINE SYNTHASE-LIKE 1"/>
    <property type="match status" value="1"/>
</dbReference>
<comment type="similarity">
    <text evidence="4">Belongs to the threonine synthase family.</text>
</comment>
<keyword evidence="7" id="KW-0028">Amino-acid biosynthesis</keyword>
<dbReference type="Pfam" id="PF00291">
    <property type="entry name" value="PALP"/>
    <property type="match status" value="1"/>
</dbReference>
<feature type="domain" description="Threonine synthase N-terminal" evidence="14">
    <location>
        <begin position="5"/>
        <end position="80"/>
    </location>
</feature>
<sequence length="505" mass="54321">MAVAYHSTRSSDHTVLAKQAILQGIAPDGGLYIQDSIGEKPLDLAKVCSQGFKATAFDVLSALLDDYSAEELTRCIEGAYGSQWDTQAITPVSAIGEDWLLELFHGPTSAFKDVALQMLPRLMSVAREAAGDTGGASAAGKNIMIVTATSGDTGKAALEGFKDVPGMGITVFYPEGKVSDIQRLQMVTQKGSNVAVCAVKGNFDDAQNAAKAIFANKELAQELAGKDTVLSSANSINIGRLAPQVTYYFDAYAQLVAKDAITQGQKVTFCVPTGNFGDVLAGYFAKEMGLPVDRLIVASNSNKVLTDFLETGVYDRRRAFEKTISPSMDILVSSNLERLLYLASGKDTELVGYLMNQLVTKGIYTVPAQVMDTIRQTFDAGFATDDQTRETIRSTWKNCRVLIDPHTAVAKHVLDRVSRQANDVRVCLSTASPYKFSSDVLAALGHSTAGLDDFACMHTLAEITGTNPPIQLSSLNDNVIIHTDVREKEQLASYVSEACGRIFAC</sequence>
<dbReference type="NCBIfam" id="TIGR00260">
    <property type="entry name" value="thrC"/>
    <property type="match status" value="1"/>
</dbReference>
<comment type="function">
    <text evidence="2">Catalyzes the gamma-elimination of phosphate from L-phosphohomoserine and the beta-addition of water to produce L-threonine.</text>
</comment>
<dbReference type="PANTHER" id="PTHR43515">
    <property type="entry name" value="THREONINE SYNTHASE-LIKE 1"/>
    <property type="match status" value="1"/>
</dbReference>
<comment type="catalytic activity">
    <reaction evidence="10">
        <text>O-phospho-L-homoserine + H2O = L-threonine + phosphate</text>
        <dbReference type="Rhea" id="RHEA:10840"/>
        <dbReference type="ChEBI" id="CHEBI:15377"/>
        <dbReference type="ChEBI" id="CHEBI:43474"/>
        <dbReference type="ChEBI" id="CHEBI:57590"/>
        <dbReference type="ChEBI" id="CHEBI:57926"/>
        <dbReference type="EC" id="4.2.3.1"/>
    </reaction>
</comment>
<evidence type="ECO:0000256" key="7">
    <source>
        <dbReference type="ARBA" id="ARBA00022605"/>
    </source>
</evidence>
<feature type="modified residue" description="N6-(pyridoxal phosphate)lysine" evidence="12">
    <location>
        <position position="112"/>
    </location>
</feature>
<dbReference type="InterPro" id="IPR037158">
    <property type="entry name" value="Thr_synth_N_sf"/>
</dbReference>
<evidence type="ECO:0000256" key="12">
    <source>
        <dbReference type="PIRSR" id="PIRSR604450-51"/>
    </source>
</evidence>
<accession>A0A9D5X8G4</accession>
<dbReference type="InterPro" id="IPR000634">
    <property type="entry name" value="Ser/Thr_deHydtase_PyrdxlP-BS"/>
</dbReference>
<evidence type="ECO:0000256" key="6">
    <source>
        <dbReference type="ARBA" id="ARBA00018679"/>
    </source>
</evidence>
<evidence type="ECO:0000256" key="9">
    <source>
        <dbReference type="ARBA" id="ARBA00022898"/>
    </source>
</evidence>
<dbReference type="GO" id="GO:0004795">
    <property type="term" value="F:threonine synthase activity"/>
    <property type="evidence" value="ECO:0007669"/>
    <property type="project" value="UniProtKB-UniRule"/>
</dbReference>
<evidence type="ECO:0000259" key="14">
    <source>
        <dbReference type="Pfam" id="PF14821"/>
    </source>
</evidence>
<evidence type="ECO:0000256" key="11">
    <source>
        <dbReference type="NCBIfam" id="TIGR00260"/>
    </source>
</evidence>
<keyword evidence="9 12" id="KW-0663">Pyridoxal phosphate</keyword>
<dbReference type="GO" id="GO:0005737">
    <property type="term" value="C:cytoplasm"/>
    <property type="evidence" value="ECO:0007669"/>
    <property type="project" value="TreeGrafter"/>
</dbReference>
<dbReference type="Pfam" id="PF14821">
    <property type="entry name" value="Thr_synth_N"/>
    <property type="match status" value="1"/>
</dbReference>
<evidence type="ECO:0000256" key="2">
    <source>
        <dbReference type="ARBA" id="ARBA00003648"/>
    </source>
</evidence>
<dbReference type="PROSITE" id="PS00165">
    <property type="entry name" value="DEHYDRATASE_SER_THR"/>
    <property type="match status" value="1"/>
</dbReference>
<name>A0A9D5X8G4_9ACTN</name>
<comment type="cofactor">
    <cofactor evidence="1 12">
        <name>pyridoxal 5'-phosphate</name>
        <dbReference type="ChEBI" id="CHEBI:597326"/>
    </cofactor>
</comment>
<dbReference type="InterPro" id="IPR029144">
    <property type="entry name" value="Thr_synth_N"/>
</dbReference>
<dbReference type="InterPro" id="IPR004450">
    <property type="entry name" value="Thr_synthase-like"/>
</dbReference>
<dbReference type="AlphaFoldDB" id="A0A9D5X8G4"/>
<keyword evidence="15" id="KW-0456">Lyase</keyword>
<dbReference type="SUPFAM" id="SSF53686">
    <property type="entry name" value="Tryptophan synthase beta subunit-like PLP-dependent enzymes"/>
    <property type="match status" value="1"/>
</dbReference>
<organism evidence="15 16">
    <name type="scientific">Lancefieldella parvula</name>
    <dbReference type="NCBI Taxonomy" id="1382"/>
    <lineage>
        <taxon>Bacteria</taxon>
        <taxon>Bacillati</taxon>
        <taxon>Actinomycetota</taxon>
        <taxon>Coriobacteriia</taxon>
        <taxon>Coriobacteriales</taxon>
        <taxon>Atopobiaceae</taxon>
        <taxon>Lancefieldella</taxon>
    </lineage>
</organism>
<dbReference type="Gene3D" id="3.40.50.1100">
    <property type="match status" value="2"/>
</dbReference>
<keyword evidence="8" id="KW-0791">Threonine biosynthesis</keyword>
<evidence type="ECO:0000256" key="8">
    <source>
        <dbReference type="ARBA" id="ARBA00022697"/>
    </source>
</evidence>
<evidence type="ECO:0000256" key="4">
    <source>
        <dbReference type="ARBA" id="ARBA00005517"/>
    </source>
</evidence>
<evidence type="ECO:0000256" key="3">
    <source>
        <dbReference type="ARBA" id="ARBA00004979"/>
    </source>
</evidence>
<dbReference type="GO" id="GO:0009088">
    <property type="term" value="P:threonine biosynthetic process"/>
    <property type="evidence" value="ECO:0007669"/>
    <property type="project" value="UniProtKB-UniRule"/>
</dbReference>